<keyword evidence="2" id="KW-1185">Reference proteome</keyword>
<dbReference type="AlphaFoldDB" id="A0A2G9UAF0"/>
<reference evidence="1 2" key="1">
    <citation type="submission" date="2015-09" db="EMBL/GenBank/DDBJ databases">
        <title>Draft genome of the parasitic nematode Teladorsagia circumcincta isolate WARC Sus (inbred).</title>
        <authorList>
            <person name="Mitreva M."/>
        </authorList>
    </citation>
    <scope>NUCLEOTIDE SEQUENCE [LARGE SCALE GENOMIC DNA]</scope>
    <source>
        <strain evidence="1 2">S</strain>
    </source>
</reference>
<proteinExistence type="predicted"/>
<protein>
    <submittedName>
        <fullName evidence="1">Uncharacterized protein</fullName>
    </submittedName>
</protein>
<dbReference type="Pfam" id="PF03564">
    <property type="entry name" value="DUF1759"/>
    <property type="match status" value="1"/>
</dbReference>
<accession>A0A2G9UAF0</accession>
<dbReference type="EMBL" id="KZ347749">
    <property type="protein sequence ID" value="PIO67198.1"/>
    <property type="molecule type" value="Genomic_DNA"/>
</dbReference>
<dbReference type="Proteomes" id="UP000230423">
    <property type="component" value="Unassembled WGS sequence"/>
</dbReference>
<gene>
    <name evidence="1" type="ORF">TELCIR_11065</name>
</gene>
<sequence>MNYLVNAMKGEALDSLKKFGISGNAYQAAVEHLKFKYGSKELLVPQLVRRLEKTRSGQITHED</sequence>
<dbReference type="InterPro" id="IPR005312">
    <property type="entry name" value="DUF1759"/>
</dbReference>
<evidence type="ECO:0000313" key="2">
    <source>
        <dbReference type="Proteomes" id="UP000230423"/>
    </source>
</evidence>
<evidence type="ECO:0000313" key="1">
    <source>
        <dbReference type="EMBL" id="PIO67198.1"/>
    </source>
</evidence>
<organism evidence="1 2">
    <name type="scientific">Teladorsagia circumcincta</name>
    <name type="common">Brown stomach worm</name>
    <name type="synonym">Ostertagia circumcincta</name>
    <dbReference type="NCBI Taxonomy" id="45464"/>
    <lineage>
        <taxon>Eukaryota</taxon>
        <taxon>Metazoa</taxon>
        <taxon>Ecdysozoa</taxon>
        <taxon>Nematoda</taxon>
        <taxon>Chromadorea</taxon>
        <taxon>Rhabditida</taxon>
        <taxon>Rhabditina</taxon>
        <taxon>Rhabditomorpha</taxon>
        <taxon>Strongyloidea</taxon>
        <taxon>Trichostrongylidae</taxon>
        <taxon>Teladorsagia</taxon>
    </lineage>
</organism>
<dbReference type="OrthoDB" id="5870196at2759"/>
<name>A0A2G9UAF0_TELCI</name>